<evidence type="ECO:0000256" key="9">
    <source>
        <dbReference type="ARBA" id="ARBA00022777"/>
    </source>
</evidence>
<evidence type="ECO:0000256" key="2">
    <source>
        <dbReference type="ARBA" id="ARBA00004651"/>
    </source>
</evidence>
<dbReference type="Pfam" id="PF02518">
    <property type="entry name" value="HATPase_c"/>
    <property type="match status" value="1"/>
</dbReference>
<feature type="coiled-coil region" evidence="14">
    <location>
        <begin position="247"/>
        <end position="278"/>
    </location>
</feature>
<feature type="compositionally biased region" description="Pro residues" evidence="15">
    <location>
        <begin position="103"/>
        <end position="112"/>
    </location>
</feature>
<evidence type="ECO:0000256" key="8">
    <source>
        <dbReference type="ARBA" id="ARBA00022741"/>
    </source>
</evidence>
<organism evidence="19 20">
    <name type="scientific">Sporomusa termitida</name>
    <dbReference type="NCBI Taxonomy" id="2377"/>
    <lineage>
        <taxon>Bacteria</taxon>
        <taxon>Bacillati</taxon>
        <taxon>Bacillota</taxon>
        <taxon>Negativicutes</taxon>
        <taxon>Selenomonadales</taxon>
        <taxon>Sporomusaceae</taxon>
        <taxon>Sporomusa</taxon>
    </lineage>
</organism>
<proteinExistence type="predicted"/>
<keyword evidence="11 16" id="KW-1133">Transmembrane helix</keyword>
<evidence type="ECO:0000256" key="10">
    <source>
        <dbReference type="ARBA" id="ARBA00022840"/>
    </source>
</evidence>
<dbReference type="Gene3D" id="6.10.340.10">
    <property type="match status" value="1"/>
</dbReference>
<evidence type="ECO:0000256" key="3">
    <source>
        <dbReference type="ARBA" id="ARBA00012438"/>
    </source>
</evidence>
<keyword evidence="12" id="KW-0902">Two-component regulatory system</keyword>
<protein>
    <recommendedName>
        <fullName evidence="3">histidine kinase</fullName>
        <ecNumber evidence="3">2.7.13.3</ecNumber>
    </recommendedName>
</protein>
<dbReference type="GO" id="GO:0005886">
    <property type="term" value="C:plasma membrane"/>
    <property type="evidence" value="ECO:0007669"/>
    <property type="project" value="UniProtKB-SubCell"/>
</dbReference>
<dbReference type="PANTHER" id="PTHR45528:SF1">
    <property type="entry name" value="SENSOR HISTIDINE KINASE CPXA"/>
    <property type="match status" value="1"/>
</dbReference>
<comment type="subcellular location">
    <subcellularLocation>
        <location evidence="2">Cell membrane</location>
        <topology evidence="2">Multi-pass membrane protein</topology>
    </subcellularLocation>
</comment>
<evidence type="ECO:0000256" key="4">
    <source>
        <dbReference type="ARBA" id="ARBA00022475"/>
    </source>
</evidence>
<dbReference type="Gene3D" id="1.10.287.130">
    <property type="match status" value="1"/>
</dbReference>
<dbReference type="GO" id="GO:0000155">
    <property type="term" value="F:phosphorelay sensor kinase activity"/>
    <property type="evidence" value="ECO:0007669"/>
    <property type="project" value="InterPro"/>
</dbReference>
<dbReference type="Gene3D" id="3.30.565.10">
    <property type="entry name" value="Histidine kinase-like ATPase, C-terminal domain"/>
    <property type="match status" value="1"/>
</dbReference>
<evidence type="ECO:0000313" key="19">
    <source>
        <dbReference type="EMBL" id="QDR79739.1"/>
    </source>
</evidence>
<keyword evidence="4" id="KW-1003">Cell membrane</keyword>
<dbReference type="EC" id="2.7.13.3" evidence="3"/>
<evidence type="ECO:0000256" key="7">
    <source>
        <dbReference type="ARBA" id="ARBA00022692"/>
    </source>
</evidence>
<dbReference type="InterPro" id="IPR003661">
    <property type="entry name" value="HisK_dim/P_dom"/>
</dbReference>
<dbReference type="InterPro" id="IPR050398">
    <property type="entry name" value="HssS/ArlS-like"/>
</dbReference>
<gene>
    <name evidence="19" type="primary">rcsC_3</name>
    <name evidence="19" type="ORF">SPTER_10340</name>
</gene>
<feature type="domain" description="HAMP" evidence="18">
    <location>
        <begin position="207"/>
        <end position="259"/>
    </location>
</feature>
<dbReference type="RefSeq" id="WP_144349342.1">
    <property type="nucleotide sequence ID" value="NZ_CP036259.1"/>
</dbReference>
<keyword evidence="7 16" id="KW-0812">Transmembrane</keyword>
<dbReference type="Pfam" id="PF00512">
    <property type="entry name" value="HisKA"/>
    <property type="match status" value="1"/>
</dbReference>
<dbReference type="EMBL" id="CP036259">
    <property type="protein sequence ID" value="QDR79739.1"/>
    <property type="molecule type" value="Genomic_DNA"/>
</dbReference>
<dbReference type="InterPro" id="IPR036890">
    <property type="entry name" value="HATPase_C_sf"/>
</dbReference>
<keyword evidence="20" id="KW-1185">Reference proteome</keyword>
<dbReference type="SMART" id="SM00388">
    <property type="entry name" value="HisKA"/>
    <property type="match status" value="1"/>
</dbReference>
<keyword evidence="10" id="KW-0067">ATP-binding</keyword>
<dbReference type="GO" id="GO:0005524">
    <property type="term" value="F:ATP binding"/>
    <property type="evidence" value="ECO:0007669"/>
    <property type="project" value="UniProtKB-KW"/>
</dbReference>
<dbReference type="InterPro" id="IPR003660">
    <property type="entry name" value="HAMP_dom"/>
</dbReference>
<evidence type="ECO:0000256" key="15">
    <source>
        <dbReference type="SAM" id="MobiDB-lite"/>
    </source>
</evidence>
<dbReference type="InterPro" id="IPR036097">
    <property type="entry name" value="HisK_dim/P_sf"/>
</dbReference>
<evidence type="ECO:0000256" key="16">
    <source>
        <dbReference type="SAM" id="Phobius"/>
    </source>
</evidence>
<evidence type="ECO:0000256" key="6">
    <source>
        <dbReference type="ARBA" id="ARBA00022679"/>
    </source>
</evidence>
<dbReference type="Proteomes" id="UP000320776">
    <property type="component" value="Chromosome"/>
</dbReference>
<evidence type="ECO:0000256" key="12">
    <source>
        <dbReference type="ARBA" id="ARBA00023012"/>
    </source>
</evidence>
<evidence type="ECO:0000259" key="17">
    <source>
        <dbReference type="PROSITE" id="PS50109"/>
    </source>
</evidence>
<reference evidence="19 20" key="1">
    <citation type="submission" date="2019-02" db="EMBL/GenBank/DDBJ databases">
        <title>Closed genome of Sporomusa termitida DSM 4440.</title>
        <authorList>
            <person name="Poehlein A."/>
            <person name="Daniel R."/>
        </authorList>
    </citation>
    <scope>NUCLEOTIDE SEQUENCE [LARGE SCALE GENOMIC DNA]</scope>
    <source>
        <strain evidence="19 20">DSM 4440</strain>
    </source>
</reference>
<evidence type="ECO:0000256" key="1">
    <source>
        <dbReference type="ARBA" id="ARBA00000085"/>
    </source>
</evidence>
<feature type="transmembrane region" description="Helical" evidence="16">
    <location>
        <begin position="186"/>
        <end position="206"/>
    </location>
</feature>
<dbReference type="FunFam" id="1.10.287.130:FF:000001">
    <property type="entry name" value="Two-component sensor histidine kinase"/>
    <property type="match status" value="1"/>
</dbReference>
<dbReference type="PROSITE" id="PS50109">
    <property type="entry name" value="HIS_KIN"/>
    <property type="match status" value="1"/>
</dbReference>
<dbReference type="Pfam" id="PF00672">
    <property type="entry name" value="HAMP"/>
    <property type="match status" value="1"/>
</dbReference>
<keyword evidence="8" id="KW-0547">Nucleotide-binding</keyword>
<comment type="catalytic activity">
    <reaction evidence="1">
        <text>ATP + protein L-histidine = ADP + protein N-phospho-L-histidine.</text>
        <dbReference type="EC" id="2.7.13.3"/>
    </reaction>
</comment>
<dbReference type="OrthoDB" id="9762826at2"/>
<evidence type="ECO:0000256" key="11">
    <source>
        <dbReference type="ARBA" id="ARBA00022989"/>
    </source>
</evidence>
<dbReference type="SMART" id="SM00304">
    <property type="entry name" value="HAMP"/>
    <property type="match status" value="1"/>
</dbReference>
<dbReference type="SUPFAM" id="SSF47384">
    <property type="entry name" value="Homodimeric domain of signal transducing histidine kinase"/>
    <property type="match status" value="1"/>
</dbReference>
<keyword evidence="13 16" id="KW-0472">Membrane</keyword>
<evidence type="ECO:0000256" key="5">
    <source>
        <dbReference type="ARBA" id="ARBA00022553"/>
    </source>
</evidence>
<dbReference type="InterPro" id="IPR005467">
    <property type="entry name" value="His_kinase_dom"/>
</dbReference>
<dbReference type="CDD" id="cd00082">
    <property type="entry name" value="HisKA"/>
    <property type="match status" value="1"/>
</dbReference>
<keyword evidence="5" id="KW-0597">Phosphoprotein</keyword>
<evidence type="ECO:0000256" key="14">
    <source>
        <dbReference type="SAM" id="Coils"/>
    </source>
</evidence>
<name>A0A517DQU9_9FIRM</name>
<dbReference type="KEGG" id="sted:SPTER_10340"/>
<dbReference type="SMART" id="SM00387">
    <property type="entry name" value="HATPase_c"/>
    <property type="match status" value="1"/>
</dbReference>
<dbReference type="PANTHER" id="PTHR45528">
    <property type="entry name" value="SENSOR HISTIDINE KINASE CPXA"/>
    <property type="match status" value="1"/>
</dbReference>
<feature type="region of interest" description="Disordered" evidence="15">
    <location>
        <begin position="100"/>
        <end position="123"/>
    </location>
</feature>
<keyword evidence="14" id="KW-0175">Coiled coil</keyword>
<evidence type="ECO:0000259" key="18">
    <source>
        <dbReference type="PROSITE" id="PS50885"/>
    </source>
</evidence>
<evidence type="ECO:0000256" key="13">
    <source>
        <dbReference type="ARBA" id="ARBA00023136"/>
    </source>
</evidence>
<dbReference type="PROSITE" id="PS50885">
    <property type="entry name" value="HAMP"/>
    <property type="match status" value="1"/>
</dbReference>
<dbReference type="SUPFAM" id="SSF55874">
    <property type="entry name" value="ATPase domain of HSP90 chaperone/DNA topoisomerase II/histidine kinase"/>
    <property type="match status" value="1"/>
</dbReference>
<dbReference type="InterPro" id="IPR003594">
    <property type="entry name" value="HATPase_dom"/>
</dbReference>
<dbReference type="CDD" id="cd06225">
    <property type="entry name" value="HAMP"/>
    <property type="match status" value="1"/>
</dbReference>
<dbReference type="AlphaFoldDB" id="A0A517DQU9"/>
<feature type="domain" description="Histidine kinase" evidence="17">
    <location>
        <begin position="288"/>
        <end position="504"/>
    </location>
</feature>
<keyword evidence="6 19" id="KW-0808">Transferase</keyword>
<sequence length="506" mass="56877">MTLSIRTKLFVVLSGLLLFFVLLSWGLIRLGLEKYYIWQKQDILLANSKLIDELYQGKPEAISLELERIANTLGAGVIIFTQDGYIKYSSFTRIINQKIQDTPPAPALPPRPGQSRRTPLFPSRRPPYELKSKEIIDSRTVLEMQQDLNLRIEFMALERQLANNDILIIRQPLAPVSESAVAAAQFMAFTGILVLLSGGTWAFLVARRFTQPILELNRIAQNMACLNFSLKCTVTRSDELGELGQSINHLSEQLDSAIIELSRKNQQLMADVEKERALDGMRKNFVSSVSHELKTPLALILGYAEGLKENVAGDEEGRNYYCSIIIDEAEKMDKLVKDLLNLSQIESGLFQLNRSDFDLLALIGGMIKKYQTILAKKELTLAVENTGCYYVNGDILRIEQVLLNLFTNAIEHADFARVIKIGVMDTGNKIRVSVFNSGQPIPGASLDKLWTSFYKVDKARTREHGRYGLGLSIVLAIQQQHGNRYGVENTAEGVTFWFELDKAGKI</sequence>
<accession>A0A517DQU9</accession>
<dbReference type="SUPFAM" id="SSF158472">
    <property type="entry name" value="HAMP domain-like"/>
    <property type="match status" value="1"/>
</dbReference>
<evidence type="ECO:0000313" key="20">
    <source>
        <dbReference type="Proteomes" id="UP000320776"/>
    </source>
</evidence>
<keyword evidence="9 19" id="KW-0418">Kinase</keyword>